<dbReference type="RefSeq" id="WP_408977348.1">
    <property type="nucleotide sequence ID" value="NZ_JBJUVG010000005.1"/>
</dbReference>
<reference evidence="1 2" key="1">
    <citation type="journal article" date="2016" name="Int. J. Syst. Evol. Microbiol.">
        <title>Peptococcus simiae sp. nov., isolated from rhesus macaque faeces and emended description of the genus Peptococcus.</title>
        <authorList>
            <person name="Shkoporov A.N."/>
            <person name="Efimov B.A."/>
            <person name="Kondova I."/>
            <person name="Ouwerling B."/>
            <person name="Chaplin A.V."/>
            <person name="Shcherbakova V.A."/>
            <person name="Langermans J.A.M."/>
        </authorList>
    </citation>
    <scope>NUCLEOTIDE SEQUENCE [LARGE SCALE GENOMIC DNA]</scope>
    <source>
        <strain evidence="1 2">M108</strain>
    </source>
</reference>
<gene>
    <name evidence="1" type="ORF">ACKQTC_05075</name>
</gene>
<accession>A0ABW9GZJ5</accession>
<comment type="caution">
    <text evidence="1">The sequence shown here is derived from an EMBL/GenBank/DDBJ whole genome shotgun (WGS) entry which is preliminary data.</text>
</comment>
<sequence>MNDQKSLVLTFLTSEGKKASMTLANPKDDLTAQQAKKAMEDMVTSTVFKNGEALYAKGELAQLVTRTTSDLYRAASE</sequence>
<evidence type="ECO:0000313" key="1">
    <source>
        <dbReference type="EMBL" id="MFM9413732.1"/>
    </source>
</evidence>
<dbReference type="Pfam" id="PF11148">
    <property type="entry name" value="DUF2922"/>
    <property type="match status" value="1"/>
</dbReference>
<evidence type="ECO:0000313" key="2">
    <source>
        <dbReference type="Proteomes" id="UP001631949"/>
    </source>
</evidence>
<dbReference type="Proteomes" id="UP001631949">
    <property type="component" value="Unassembled WGS sequence"/>
</dbReference>
<proteinExistence type="predicted"/>
<dbReference type="InterPro" id="IPR021321">
    <property type="entry name" value="DUF2922"/>
</dbReference>
<keyword evidence="2" id="KW-1185">Reference proteome</keyword>
<dbReference type="EMBL" id="JBJUVG010000005">
    <property type="protein sequence ID" value="MFM9413732.1"/>
    <property type="molecule type" value="Genomic_DNA"/>
</dbReference>
<organism evidence="1 2">
    <name type="scientific">Peptococcus simiae</name>
    <dbReference type="NCBI Taxonomy" id="1643805"/>
    <lineage>
        <taxon>Bacteria</taxon>
        <taxon>Bacillati</taxon>
        <taxon>Bacillota</taxon>
        <taxon>Clostridia</taxon>
        <taxon>Eubacteriales</taxon>
        <taxon>Peptococcaceae</taxon>
        <taxon>Peptococcus</taxon>
    </lineage>
</organism>
<protein>
    <submittedName>
        <fullName evidence="1">DUF2922 domain-containing protein</fullName>
    </submittedName>
</protein>
<name>A0ABW9GZJ5_9FIRM</name>